<accession>A0A816U6U1</accession>
<reference evidence="2" key="1">
    <citation type="submission" date="2021-01" db="EMBL/GenBank/DDBJ databases">
        <authorList>
            <consortium name="Genoscope - CEA"/>
            <person name="William W."/>
        </authorList>
    </citation>
    <scope>NUCLEOTIDE SEQUENCE</scope>
</reference>
<sequence>MKKETVAQQEKSQGPRGDESTMCSLFIIGFGPYNRCPQLHRHQQNQYHSLQRPLNPASFHLRTNLPSGLDKPPPLESVAWKSNVLS</sequence>
<organism evidence="2">
    <name type="scientific">Brassica napus</name>
    <name type="common">Rape</name>
    <dbReference type="NCBI Taxonomy" id="3708"/>
    <lineage>
        <taxon>Eukaryota</taxon>
        <taxon>Viridiplantae</taxon>
        <taxon>Streptophyta</taxon>
        <taxon>Embryophyta</taxon>
        <taxon>Tracheophyta</taxon>
        <taxon>Spermatophyta</taxon>
        <taxon>Magnoliopsida</taxon>
        <taxon>eudicotyledons</taxon>
        <taxon>Gunneridae</taxon>
        <taxon>Pentapetalae</taxon>
        <taxon>rosids</taxon>
        <taxon>malvids</taxon>
        <taxon>Brassicales</taxon>
        <taxon>Brassicaceae</taxon>
        <taxon>Brassiceae</taxon>
        <taxon>Brassica</taxon>
    </lineage>
</organism>
<evidence type="ECO:0000256" key="1">
    <source>
        <dbReference type="SAM" id="MobiDB-lite"/>
    </source>
</evidence>
<proteinExistence type="predicted"/>
<gene>
    <name evidence="2" type="ORF">DARMORV10_A05P26110.1</name>
</gene>
<protein>
    <submittedName>
        <fullName evidence="2">(rape) hypothetical protein</fullName>
    </submittedName>
</protein>
<dbReference type="EMBL" id="HG994359">
    <property type="protein sequence ID" value="CAF2099249.1"/>
    <property type="molecule type" value="Genomic_DNA"/>
</dbReference>
<feature type="compositionally biased region" description="Polar residues" evidence="1">
    <location>
        <begin position="1"/>
        <end position="12"/>
    </location>
</feature>
<name>A0A816U6U1_BRANA</name>
<dbReference type="AlphaFoldDB" id="A0A816U6U1"/>
<feature type="region of interest" description="Disordered" evidence="1">
    <location>
        <begin position="58"/>
        <end position="86"/>
    </location>
</feature>
<evidence type="ECO:0000313" key="2">
    <source>
        <dbReference type="EMBL" id="CAF2099249.1"/>
    </source>
</evidence>
<dbReference type="Proteomes" id="UP001295469">
    <property type="component" value="Chromosome A05"/>
</dbReference>
<feature type="region of interest" description="Disordered" evidence="1">
    <location>
        <begin position="1"/>
        <end position="20"/>
    </location>
</feature>